<feature type="compositionally biased region" description="Pro residues" evidence="1">
    <location>
        <begin position="914"/>
        <end position="931"/>
    </location>
</feature>
<feature type="region of interest" description="Disordered" evidence="1">
    <location>
        <begin position="615"/>
        <end position="688"/>
    </location>
</feature>
<feature type="compositionally biased region" description="Polar residues" evidence="1">
    <location>
        <begin position="891"/>
        <end position="909"/>
    </location>
</feature>
<evidence type="ECO:0000256" key="2">
    <source>
        <dbReference type="SAM" id="SignalP"/>
    </source>
</evidence>
<feature type="compositionally biased region" description="Low complexity" evidence="1">
    <location>
        <begin position="622"/>
        <end position="635"/>
    </location>
</feature>
<comment type="caution">
    <text evidence="3">The sequence shown here is derived from an EMBL/GenBank/DDBJ whole genome shotgun (WGS) entry which is preliminary data.</text>
</comment>
<feature type="chain" id="PRO_5012761326" evidence="2">
    <location>
        <begin position="22"/>
        <end position="931"/>
    </location>
</feature>
<feature type="signal peptide" evidence="2">
    <location>
        <begin position="1"/>
        <end position="21"/>
    </location>
</feature>
<keyword evidence="4" id="KW-1185">Reference proteome</keyword>
<evidence type="ECO:0000313" key="3">
    <source>
        <dbReference type="EMBL" id="GAX76820.1"/>
    </source>
</evidence>
<evidence type="ECO:0000256" key="1">
    <source>
        <dbReference type="SAM" id="MobiDB-lite"/>
    </source>
</evidence>
<dbReference type="PANTHER" id="PTHR23213:SF177">
    <property type="entry name" value="FORMIN-LIKE PROTEIN 11"/>
    <property type="match status" value="1"/>
</dbReference>
<dbReference type="Proteomes" id="UP000232323">
    <property type="component" value="Unassembled WGS sequence"/>
</dbReference>
<gene>
    <name evidence="3" type="ORF">CEUSTIGMA_g4266.t1</name>
</gene>
<dbReference type="GO" id="GO:0051015">
    <property type="term" value="F:actin filament binding"/>
    <property type="evidence" value="ECO:0007669"/>
    <property type="project" value="InterPro"/>
</dbReference>
<feature type="region of interest" description="Disordered" evidence="1">
    <location>
        <begin position="891"/>
        <end position="931"/>
    </location>
</feature>
<dbReference type="PRINTS" id="PR01217">
    <property type="entry name" value="PRICHEXTENSN"/>
</dbReference>
<dbReference type="AlphaFoldDB" id="A0A250X250"/>
<feature type="non-terminal residue" evidence="3">
    <location>
        <position position="931"/>
    </location>
</feature>
<dbReference type="GO" id="GO:0045010">
    <property type="term" value="P:actin nucleation"/>
    <property type="evidence" value="ECO:0007669"/>
    <property type="project" value="InterPro"/>
</dbReference>
<dbReference type="OrthoDB" id="547082at2759"/>
<accession>A0A250X250</accession>
<dbReference type="PANTHER" id="PTHR23213">
    <property type="entry name" value="FORMIN-RELATED"/>
    <property type="match status" value="1"/>
</dbReference>
<dbReference type="InterPro" id="IPR027643">
    <property type="entry name" value="Formin-like_plant"/>
</dbReference>
<proteinExistence type="predicted"/>
<keyword evidence="2" id="KW-0732">Signal</keyword>
<organism evidence="3 4">
    <name type="scientific">Chlamydomonas eustigma</name>
    <dbReference type="NCBI Taxonomy" id="1157962"/>
    <lineage>
        <taxon>Eukaryota</taxon>
        <taxon>Viridiplantae</taxon>
        <taxon>Chlorophyta</taxon>
        <taxon>core chlorophytes</taxon>
        <taxon>Chlorophyceae</taxon>
        <taxon>CS clade</taxon>
        <taxon>Chlamydomonadales</taxon>
        <taxon>Chlamydomonadaceae</taxon>
        <taxon>Chlamydomonas</taxon>
    </lineage>
</organism>
<name>A0A250X250_9CHLO</name>
<feature type="compositionally biased region" description="Pro residues" evidence="1">
    <location>
        <begin position="638"/>
        <end position="688"/>
    </location>
</feature>
<feature type="region of interest" description="Disordered" evidence="1">
    <location>
        <begin position="390"/>
        <end position="418"/>
    </location>
</feature>
<evidence type="ECO:0000313" key="4">
    <source>
        <dbReference type="Proteomes" id="UP000232323"/>
    </source>
</evidence>
<dbReference type="EMBL" id="BEGY01000020">
    <property type="protein sequence ID" value="GAX76820.1"/>
    <property type="molecule type" value="Genomic_DNA"/>
</dbReference>
<dbReference type="STRING" id="1157962.A0A250X250"/>
<reference evidence="3 4" key="1">
    <citation type="submission" date="2017-08" db="EMBL/GenBank/DDBJ databases">
        <title>Acidophilic green algal genome provides insights into adaptation to an acidic environment.</title>
        <authorList>
            <person name="Hirooka S."/>
            <person name="Hirose Y."/>
            <person name="Kanesaki Y."/>
            <person name="Higuchi S."/>
            <person name="Fujiwara T."/>
            <person name="Onuma R."/>
            <person name="Era A."/>
            <person name="Ohbayashi R."/>
            <person name="Uzuka A."/>
            <person name="Nozaki H."/>
            <person name="Yoshikawa H."/>
            <person name="Miyagishima S.Y."/>
        </authorList>
    </citation>
    <scope>NUCLEOTIDE SEQUENCE [LARGE SCALE GENOMIC DNA]</scope>
    <source>
        <strain evidence="3 4">NIES-2499</strain>
    </source>
</reference>
<protein>
    <submittedName>
        <fullName evidence="3">Uncharacterized protein</fullName>
    </submittedName>
</protein>
<sequence>MGESRALLLSALVALFLCVRSHKNHEDWENNHVLHPEYEVTNQKFLEMTLPHSIELERHVAKIRNGRHLSSLQPGPAGGFVFISTDDADNSNHCGGSLCGGLYINVFQQALYFARLKSAYLGTKSGILAVGINGSPALTQFQSWISGAGITDTITYVTSTTQIALVNFNQYLLLYIPSAYINGGGVQVNGITDAQNNALVARSQDIKTYINTFGGSLIALGQSTLSKPYGWLPVQVNYTQKNNINIGTTADINVISNTSTGPNLSHNAWHGYFWGPPDWSGIYRVLAYLSGQCTIVNGPNTSCNATVLCNVNTYLSAELCYDGWDNDGNGLVDKNDPACWFCGDGYLDNQPSNPFPEQCDNGHQSCSVDENCVYNNDGCSPSCQFEPYPPPSPSPNPPPNPPPVPSPPPPTPPPAPPFPSFSNQYCEVDVCLSQTWSNGGTAGYNMIVPLVFQMVGYSPTTSSQVTWKSYNFTVASSGTSFSYMPNNAVVSMVLSSNKTAINSQCTSNLTNGVWLAKDVANSAGNTLLAATIISVPPAGFSTSSVVMWCGHLSSPGKINLQISAGQYAPTSACSLYANNQACEDTTLQTYSQKAGTPLNCYTSKIYAVSGGSGGGGSGNPVGGLSSTTSTCSSATYFPPNPPPLPPPPPSPNPSPPPSPPPRPPPSPPPPNPPPPPPPTPPPSPPAPPPPLLNQYAYCTSGLSAVCQNCIGSTCATMDNGGMDANTCMLPTAMSGLVPTSSLCTFPTSSPTSYINVPLVNTLMTDTNISAASVGDVTLFRDTSGYVYLTVRTWCPNLMWGSIQNSTGIDTANTATFTISTGGGAPTVYVIPLTAPAYPPAGASPNLWACNTFKVQVPALSGCAQTTTLLARAQVRFTNFYSSSKVNYCTSSTNSTSPGDSGTINQQGDTTGLLFPPPPVPPLPPSPPHPPA</sequence>